<comment type="caution">
    <text evidence="1">The sequence shown here is derived from an EMBL/GenBank/DDBJ whole genome shotgun (WGS) entry which is preliminary data.</text>
</comment>
<protein>
    <submittedName>
        <fullName evidence="1">Uncharacterized protein</fullName>
    </submittedName>
</protein>
<name>A0A2M9BVX7_9MICO</name>
<keyword evidence="2" id="KW-1185">Reference proteome</keyword>
<evidence type="ECO:0000313" key="2">
    <source>
        <dbReference type="Proteomes" id="UP000230161"/>
    </source>
</evidence>
<dbReference type="EMBL" id="PGFB01000003">
    <property type="protein sequence ID" value="PJJ62101.1"/>
    <property type="molecule type" value="Genomic_DNA"/>
</dbReference>
<dbReference type="Proteomes" id="UP000230161">
    <property type="component" value="Unassembled WGS sequence"/>
</dbReference>
<dbReference type="AlphaFoldDB" id="A0A2M9BVX7"/>
<organism evidence="1 2">
    <name type="scientific">Compostimonas suwonensis</name>
    <dbReference type="NCBI Taxonomy" id="1048394"/>
    <lineage>
        <taxon>Bacteria</taxon>
        <taxon>Bacillati</taxon>
        <taxon>Actinomycetota</taxon>
        <taxon>Actinomycetes</taxon>
        <taxon>Micrococcales</taxon>
        <taxon>Microbacteriaceae</taxon>
        <taxon>Compostimonas</taxon>
    </lineage>
</organism>
<gene>
    <name evidence="1" type="ORF">CLV54_1894</name>
</gene>
<accession>A0A2M9BVX7</accession>
<dbReference type="Pfam" id="PF20117">
    <property type="entry name" value="DUF6507"/>
    <property type="match status" value="1"/>
</dbReference>
<dbReference type="InterPro" id="IPR045436">
    <property type="entry name" value="DUF6507"/>
</dbReference>
<dbReference type="RefSeq" id="WP_100344698.1">
    <property type="nucleotide sequence ID" value="NZ_PGFB01000003.1"/>
</dbReference>
<reference evidence="1 2" key="1">
    <citation type="submission" date="2017-11" db="EMBL/GenBank/DDBJ databases">
        <title>Genomic Encyclopedia of Archaeal and Bacterial Type Strains, Phase II (KMG-II): From Individual Species to Whole Genera.</title>
        <authorList>
            <person name="Goeker M."/>
        </authorList>
    </citation>
    <scope>NUCLEOTIDE SEQUENCE [LARGE SCALE GENOMIC DNA]</scope>
    <source>
        <strain evidence="1 2">DSM 25625</strain>
    </source>
</reference>
<proteinExistence type="predicted"/>
<sequence>MQWQLHPEGIKTVLDRTRSAAIPVVTAFDGLSDSLDPAITGSQSSAIASAVVEFFEAQSPVLQSITDRISAGVYGASAATAAYEQGDQEMAATLMQATSAVMADSPTFEEER</sequence>
<evidence type="ECO:0000313" key="1">
    <source>
        <dbReference type="EMBL" id="PJJ62101.1"/>
    </source>
</evidence>